<dbReference type="Gene3D" id="1.20.1280.50">
    <property type="match status" value="1"/>
</dbReference>
<accession>A0A9Q1H143</accession>
<dbReference type="InterPro" id="IPR001810">
    <property type="entry name" value="F-box_dom"/>
</dbReference>
<feature type="domain" description="SEC7" evidence="2">
    <location>
        <begin position="82"/>
        <end position="275"/>
    </location>
</feature>
<dbReference type="InterPro" id="IPR023394">
    <property type="entry name" value="Sec7_C_sf"/>
</dbReference>
<dbReference type="SUPFAM" id="SSF81383">
    <property type="entry name" value="F-box domain"/>
    <property type="match status" value="1"/>
</dbReference>
<gene>
    <name evidence="3" type="ORF">HOLleu_31086</name>
</gene>
<dbReference type="AlphaFoldDB" id="A0A9Q1H143"/>
<dbReference type="PROSITE" id="PS50181">
    <property type="entry name" value="FBOX"/>
    <property type="match status" value="1"/>
</dbReference>
<organism evidence="3 4">
    <name type="scientific">Holothuria leucospilota</name>
    <name type="common">Black long sea cucumber</name>
    <name type="synonym">Mertensiothuria leucospilota</name>
    <dbReference type="NCBI Taxonomy" id="206669"/>
    <lineage>
        <taxon>Eukaryota</taxon>
        <taxon>Metazoa</taxon>
        <taxon>Echinodermata</taxon>
        <taxon>Eleutherozoa</taxon>
        <taxon>Echinozoa</taxon>
        <taxon>Holothuroidea</taxon>
        <taxon>Aspidochirotacea</taxon>
        <taxon>Aspidochirotida</taxon>
        <taxon>Holothuriidae</taxon>
        <taxon>Holothuria</taxon>
    </lineage>
</organism>
<dbReference type="InterPro" id="IPR048003">
    <property type="entry name" value="FBXO8_F-box"/>
</dbReference>
<evidence type="ECO:0000313" key="3">
    <source>
        <dbReference type="EMBL" id="KAJ8028755.1"/>
    </source>
</evidence>
<evidence type="ECO:0000259" key="2">
    <source>
        <dbReference type="PROSITE" id="PS50190"/>
    </source>
</evidence>
<protein>
    <submittedName>
        <fullName evidence="3">F-box only protein 8</fullName>
    </submittedName>
</protein>
<sequence length="283" mass="32859">MGHSLRRFRHDSNVPPKFRRRNLLNMKDKFPDLNELPPELGLMILSNLNATDLCLAMCVNDFWRQLALDDVLWQGLCYATWGSVSAYDKKKEVGFSYRELYQRLDDHSLLFNYNADVGIEYLLRDGILDDDPKAIAYFINSTNRLDRSQVRQYVTKRPDVLDELIKLDNYKDKMLPIALRTFFSNVESPFLHGSRLQALLEKFAERYLACNPQCGLSKDGVCILCYSLILLSIDLTSPHVKNKMSKREFIRNVRQATPEANDELSGHMYDNIYLVGHIAPQKW</sequence>
<dbReference type="SMART" id="SM00256">
    <property type="entry name" value="FBOX"/>
    <property type="match status" value="1"/>
</dbReference>
<dbReference type="SMART" id="SM00222">
    <property type="entry name" value="Sec7"/>
    <property type="match status" value="1"/>
</dbReference>
<dbReference type="InterPro" id="IPR036047">
    <property type="entry name" value="F-box-like_dom_sf"/>
</dbReference>
<reference evidence="3" key="1">
    <citation type="submission" date="2021-10" db="EMBL/GenBank/DDBJ databases">
        <title>Tropical sea cucumber genome reveals ecological adaptation and Cuvierian tubules defense mechanism.</title>
        <authorList>
            <person name="Chen T."/>
        </authorList>
    </citation>
    <scope>NUCLEOTIDE SEQUENCE</scope>
    <source>
        <strain evidence="3">Nanhai2018</strain>
        <tissue evidence="3">Muscle</tissue>
    </source>
</reference>
<feature type="domain" description="F-box" evidence="1">
    <location>
        <begin position="30"/>
        <end position="76"/>
    </location>
</feature>
<dbReference type="Pfam" id="PF01369">
    <property type="entry name" value="Sec7"/>
    <property type="match status" value="1"/>
</dbReference>
<dbReference type="InterPro" id="IPR000904">
    <property type="entry name" value="Sec7_dom"/>
</dbReference>
<keyword evidence="4" id="KW-1185">Reference proteome</keyword>
<proteinExistence type="predicted"/>
<dbReference type="PROSITE" id="PS50190">
    <property type="entry name" value="SEC7"/>
    <property type="match status" value="1"/>
</dbReference>
<dbReference type="Proteomes" id="UP001152320">
    <property type="component" value="Chromosome 15"/>
</dbReference>
<dbReference type="Pfam" id="PF12937">
    <property type="entry name" value="F-box-like"/>
    <property type="match status" value="1"/>
</dbReference>
<dbReference type="Gene3D" id="1.10.220.20">
    <property type="match status" value="1"/>
</dbReference>
<dbReference type="OrthoDB" id="430364at2759"/>
<comment type="caution">
    <text evidence="3">The sequence shown here is derived from an EMBL/GenBank/DDBJ whole genome shotgun (WGS) entry which is preliminary data.</text>
</comment>
<dbReference type="SUPFAM" id="SSF48425">
    <property type="entry name" value="Sec7 domain"/>
    <property type="match status" value="1"/>
</dbReference>
<dbReference type="Gene3D" id="1.10.1000.11">
    <property type="entry name" value="Arf Nucleotide-binding Site Opener,domain 2"/>
    <property type="match status" value="1"/>
</dbReference>
<dbReference type="PANTHER" id="PTHR10663">
    <property type="entry name" value="GUANYL-NUCLEOTIDE EXCHANGE FACTOR"/>
    <property type="match status" value="1"/>
</dbReference>
<dbReference type="PANTHER" id="PTHR10663:SF372">
    <property type="entry name" value="F-BOX ONLY PROTEIN 8"/>
    <property type="match status" value="1"/>
</dbReference>
<dbReference type="GO" id="GO:0005085">
    <property type="term" value="F:guanyl-nucleotide exchange factor activity"/>
    <property type="evidence" value="ECO:0007669"/>
    <property type="project" value="InterPro"/>
</dbReference>
<dbReference type="CDD" id="cd22088">
    <property type="entry name" value="F-box_FBXO8"/>
    <property type="match status" value="1"/>
</dbReference>
<name>A0A9Q1H143_HOLLE</name>
<dbReference type="InterPro" id="IPR035999">
    <property type="entry name" value="Sec7_dom_sf"/>
</dbReference>
<evidence type="ECO:0000313" key="4">
    <source>
        <dbReference type="Proteomes" id="UP001152320"/>
    </source>
</evidence>
<dbReference type="GO" id="GO:0032012">
    <property type="term" value="P:regulation of ARF protein signal transduction"/>
    <property type="evidence" value="ECO:0007669"/>
    <property type="project" value="InterPro"/>
</dbReference>
<dbReference type="EMBL" id="JAIZAY010000015">
    <property type="protein sequence ID" value="KAJ8028755.1"/>
    <property type="molecule type" value="Genomic_DNA"/>
</dbReference>
<evidence type="ECO:0000259" key="1">
    <source>
        <dbReference type="PROSITE" id="PS50181"/>
    </source>
</evidence>